<dbReference type="RefSeq" id="WP_396678869.1">
    <property type="nucleotide sequence ID" value="NZ_JBIRPU010000006.1"/>
</dbReference>
<dbReference type="InterPro" id="IPR012349">
    <property type="entry name" value="Split_barrel_FMN-bd"/>
</dbReference>
<comment type="caution">
    <text evidence="2">The sequence shown here is derived from an EMBL/GenBank/DDBJ whole genome shotgun (WGS) entry which is preliminary data.</text>
</comment>
<dbReference type="SUPFAM" id="SSF50475">
    <property type="entry name" value="FMN-binding split barrel"/>
    <property type="match status" value="1"/>
</dbReference>
<dbReference type="Gene3D" id="2.30.110.10">
    <property type="entry name" value="Electron Transport, Fmn-binding Protein, Chain A"/>
    <property type="match status" value="1"/>
</dbReference>
<dbReference type="InterPro" id="IPR011576">
    <property type="entry name" value="Pyridox_Oxase_N"/>
</dbReference>
<proteinExistence type="predicted"/>
<dbReference type="Proteomes" id="UP001611075">
    <property type="component" value="Unassembled WGS sequence"/>
</dbReference>
<name>A0ABW7SIA8_9ACTN</name>
<organism evidence="2 3">
    <name type="scientific">Micromonospora rubida</name>
    <dbReference type="NCBI Taxonomy" id="2697657"/>
    <lineage>
        <taxon>Bacteria</taxon>
        <taxon>Bacillati</taxon>
        <taxon>Actinomycetota</taxon>
        <taxon>Actinomycetes</taxon>
        <taxon>Micromonosporales</taxon>
        <taxon>Micromonosporaceae</taxon>
        <taxon>Micromonospora</taxon>
    </lineage>
</organism>
<sequence>MTREIAAAVRGERHDGAGAGIRLQEGTAVDYAEIVHLVNTDPVAQTLLESPVAMRLGYVGLDGHPRTVPVAYLWNGKAFVFASPTTAYKVKAIEAHPQVSFSVDTYSAEVRRKVAAKLGAEPVADYTPVVMLVRGTASIEVRPGVPDEHVEASWRMFADKDLAPGWESQKRAHTTDMVVVTIVPTHVTLCDFVTRFPPPVEINAPAHGGGDSSPLPVG</sequence>
<gene>
    <name evidence="2" type="ORF">ACH4OY_12205</name>
</gene>
<evidence type="ECO:0000313" key="2">
    <source>
        <dbReference type="EMBL" id="MFI0793440.1"/>
    </source>
</evidence>
<protein>
    <submittedName>
        <fullName evidence="2">Pyridoxamine 5'-phosphate oxidase family protein</fullName>
    </submittedName>
</protein>
<dbReference type="Pfam" id="PF01243">
    <property type="entry name" value="PNPOx_N"/>
    <property type="match status" value="1"/>
</dbReference>
<feature type="domain" description="Pyridoxamine 5'-phosphate oxidase N-terminal" evidence="1">
    <location>
        <begin position="43"/>
        <end position="167"/>
    </location>
</feature>
<keyword evidence="3" id="KW-1185">Reference proteome</keyword>
<dbReference type="EMBL" id="JBIRPU010000006">
    <property type="protein sequence ID" value="MFI0793440.1"/>
    <property type="molecule type" value="Genomic_DNA"/>
</dbReference>
<evidence type="ECO:0000313" key="3">
    <source>
        <dbReference type="Proteomes" id="UP001611075"/>
    </source>
</evidence>
<reference evidence="2 3" key="1">
    <citation type="submission" date="2024-10" db="EMBL/GenBank/DDBJ databases">
        <title>The Natural Products Discovery Center: Release of the First 8490 Sequenced Strains for Exploring Actinobacteria Biosynthetic Diversity.</title>
        <authorList>
            <person name="Kalkreuter E."/>
            <person name="Kautsar S.A."/>
            <person name="Yang D."/>
            <person name="Bader C.D."/>
            <person name="Teijaro C.N."/>
            <person name="Fluegel L."/>
            <person name="Davis C.M."/>
            <person name="Simpson J.R."/>
            <person name="Lauterbach L."/>
            <person name="Steele A.D."/>
            <person name="Gui C."/>
            <person name="Meng S."/>
            <person name="Li G."/>
            <person name="Viehrig K."/>
            <person name="Ye F."/>
            <person name="Su P."/>
            <person name="Kiefer A.F."/>
            <person name="Nichols A."/>
            <person name="Cepeda A.J."/>
            <person name="Yan W."/>
            <person name="Fan B."/>
            <person name="Jiang Y."/>
            <person name="Adhikari A."/>
            <person name="Zheng C.-J."/>
            <person name="Schuster L."/>
            <person name="Cowan T.M."/>
            <person name="Smanski M.J."/>
            <person name="Chevrette M.G."/>
            <person name="De Carvalho L.P.S."/>
            <person name="Shen B."/>
        </authorList>
    </citation>
    <scope>NUCLEOTIDE SEQUENCE [LARGE SCALE GENOMIC DNA]</scope>
    <source>
        <strain evidence="2 3">NPDC021253</strain>
    </source>
</reference>
<evidence type="ECO:0000259" key="1">
    <source>
        <dbReference type="Pfam" id="PF01243"/>
    </source>
</evidence>
<accession>A0ABW7SIA8</accession>